<dbReference type="GO" id="GO:0010073">
    <property type="term" value="P:meristem maintenance"/>
    <property type="evidence" value="ECO:0007669"/>
    <property type="project" value="InterPro"/>
</dbReference>
<dbReference type="InterPro" id="IPR019557">
    <property type="entry name" value="AminoTfrase-like_pln_mobile"/>
</dbReference>
<feature type="region of interest" description="Disordered" evidence="2">
    <location>
        <begin position="812"/>
        <end position="837"/>
    </location>
</feature>
<dbReference type="Pfam" id="PF10536">
    <property type="entry name" value="PMD"/>
    <property type="match status" value="1"/>
</dbReference>
<dbReference type="InterPro" id="IPR018289">
    <property type="entry name" value="MULE_transposase_dom"/>
</dbReference>
<dbReference type="EMBL" id="DP000009">
    <property type="protein sequence ID" value="ABF95394.1"/>
    <property type="molecule type" value="Genomic_DNA"/>
</dbReference>
<evidence type="ECO:0000313" key="4">
    <source>
        <dbReference type="EMBL" id="ABF95394.1"/>
    </source>
</evidence>
<dbReference type="Pfam" id="PF03108">
    <property type="entry name" value="DBD_Tnp_Mut"/>
    <property type="match status" value="1"/>
</dbReference>
<dbReference type="PANTHER" id="PTHR46033">
    <property type="entry name" value="PROTEIN MAIN-LIKE 2"/>
    <property type="match status" value="1"/>
</dbReference>
<dbReference type="PROSITE" id="PS50966">
    <property type="entry name" value="ZF_SWIM"/>
    <property type="match status" value="1"/>
</dbReference>
<keyword evidence="1" id="KW-0863">Zinc-finger</keyword>
<dbReference type="InterPro" id="IPR004332">
    <property type="entry name" value="Transposase_MuDR"/>
</dbReference>
<dbReference type="InterPro" id="IPR044824">
    <property type="entry name" value="MAIN-like"/>
</dbReference>
<dbReference type="InterPro" id="IPR007527">
    <property type="entry name" value="Znf_SWIM"/>
</dbReference>
<feature type="domain" description="SWIM-type" evidence="3">
    <location>
        <begin position="726"/>
        <end position="758"/>
    </location>
</feature>
<feature type="region of interest" description="Disordered" evidence="2">
    <location>
        <begin position="1527"/>
        <end position="1584"/>
    </location>
</feature>
<evidence type="ECO:0000256" key="1">
    <source>
        <dbReference type="PROSITE-ProRule" id="PRU00325"/>
    </source>
</evidence>
<dbReference type="Pfam" id="PF10551">
    <property type="entry name" value="MULE"/>
    <property type="match status" value="1"/>
</dbReference>
<sequence length="1688" mass="190630">MAAPATLAPCPCHRGTRAVVEMDRLVRVYYGGRVVEPYVGAHVEFEDMSLKAILFPTHPTLDELRSRVKEVLGWTEDNVEIRFYGRYDIGQGHKYILNVIGGASKTELVREDLEGEGEKKGPLLGNDLWEAGPSKRHCGSDDVDAAREMKRELVQEGLDLSEHLSASVHWSSYGVNPEYPTEVAGQYVNPDDYFDVELSGGHDSVSVEVNRDDVDEEASVEQYDVEFAEDSDDDRPFSPLTNNDKLALEECRAFEKVFGRKPDIPEFRDLTHAHGALLDGGINLDQLPEPFQVDGLRKGLEFPSMVALKLWLQDYAIVHHHPYRVVNSAANRRYTVKCENPRCKWKVHATKRSSGTWRISRVGKEHSCATAEGSGSHRQLTSKFIANRLCNAIKLQPTLSASELALYIFEVFQYRVKYGKAWRAREEAMKLIYGEWGEAYVRLPTLLQAIKQRNPSMVYHINTHPDRVVNVDGVTKKIFMRAFWCFGPSIEAFKHCRPVLAIDATFLTGKYGGALMTALSADAEDQLVPLAFALVEKENSRDWCWFIDLVRRVVVGPHREVCIISDRHAGIMNAMTTPVLGLPPVHHRWCMRHFSANFHKAGADKHQTKELLRICQIDEKWIFERDVEALRQRIPEGPRKWLEDELLDKDKWSRAYDRNGRRHDEALKRVQLGQRWSTKVDSKMKVQKSKANKHTARCFDKQKKTYEVTERGGITRGGVRFGARAFKVEGEGNSCSCQRPLLYHMPCSHLIHVYLIHAIDEESPNRMPYQFSSRAVVNTWASRFEPYLDPTQWPPYDGEEFVADPNLKIKTRRKRRSKRFKNEMDSGLGGSGRKPPSCVQLDAAPVQNRCSLCHQEGHKKTKCPKRPKKKKSKKNISVREILQPLRVRAHAPPVFDDRYIPYLRAVGLLGVALVVSRGMPVFNAPALTALVDRWRPETHSFHLPSGEMTITLQDVAMILALPLRGHAVTGRTETPGWRAQVEQLFGIPLNIEQGQGGKKKQNGIPLSWLSQNFSHLDDDAEPWRVECYARAYILHLLGGVLFPDAGGDIASAIWIPLVANLGDLGCFSWGSAVLAWTYRQLCEACCRQAPSSNMSGCVLLIQLWMWLRLPVGRPKWRQSFTPWPYNEPDMEKTVAYLFESTATAHAHWDVAYKHYVNEMDCLQPQHIEWLPYHTNEASSLTLNSMCNRDSDYFMYQCPLICFWAVEYHLPHRVMRQFGKKQDWPVEDISTGVELHKYDRVRTKKVKDWGLEHNRYINGGQPKGTTEYLRWLHRTSRLFLRPTWTEADIEDDRDSDEGRNPYDVRTRVGYQMEHAPLRDRVSRELLRSVNEMGHALQAPRGGEDTENTLCNVLEKVRQRCRKLAARLGCKSVGLDDVYQPRRLLPPLPHSARPSTARHSIRIEEREEVGGSSSSRIPQGRGKGKAPAPPSDDDDDDEEEDEDYVAPDAEEIDMSQLPDAPQGMQPTQYNLRSTWAVKKREAERGANHPGAAVKEGGASQCREAEGFRAGGRAAPTTLALWSMRAAPAEARRQKGFDGGRRGAPATLAPRSGGGRQPLPGGRSENFEGGKKVGGARRGGARQPCWRRGMRGGATLAGAPFGLVSTSTTALLPRWHRHDASVAGAAMLGMKSTWSCQPEKGQVGEEEKLLAGKVRLSRFSPSKALQACSTCHMHDAHVATTVIWPNTDDPI</sequence>
<accession>Q10MY0</accession>
<feature type="region of interest" description="Disordered" evidence="2">
    <location>
        <begin position="1379"/>
        <end position="1441"/>
    </location>
</feature>
<reference evidence="4" key="1">
    <citation type="journal article" date="2005" name="Genome Res.">
        <title>Sequence, annotation, and analysis of synteny between rice chromosome 3 and diverged grass species.</title>
        <authorList>
            <consortium name="Rice Chromosome 3 Sequencing Consortium"/>
            <person name="Buell C.R."/>
            <person name="Yuan Q."/>
            <person name="Ouyang S."/>
            <person name="Liu J."/>
            <person name="Zhu W."/>
            <person name="Wang A."/>
            <person name="Maiti R."/>
            <person name="Haas B."/>
            <person name="Wortman J."/>
            <person name="Pertea M."/>
            <person name="Jones K.M."/>
            <person name="Kim M."/>
            <person name="Overton L."/>
            <person name="Tsitrin T."/>
            <person name="Fadrosh D."/>
            <person name="Bera J."/>
            <person name="Weaver B."/>
            <person name="Jin S."/>
            <person name="Johri S."/>
            <person name="Reardon M."/>
            <person name="Webb K."/>
            <person name="Hill J."/>
            <person name="Moffat K."/>
            <person name="Tallon L."/>
            <person name="Van Aken S."/>
            <person name="Lewis M."/>
            <person name="Utterback T."/>
            <person name="Feldblyum T."/>
            <person name="Zismann V."/>
            <person name="Iobst S."/>
            <person name="Hsiao J."/>
            <person name="de Vazeille A.R."/>
            <person name="Salzberg S.L."/>
            <person name="White O."/>
            <person name="Fraser C."/>
            <person name="Yu Y."/>
            <person name="Kim H."/>
            <person name="Rambo T."/>
            <person name="Currie J."/>
            <person name="Collura K."/>
            <person name="Kernodle-Thompson S."/>
            <person name="Wei F."/>
            <person name="Kudrna K."/>
            <person name="Ammiraju J.S."/>
            <person name="Luo M."/>
            <person name="Goicoechea J.L."/>
            <person name="Wing R.A."/>
            <person name="Henry D."/>
            <person name="Oates R."/>
            <person name="Palmer M."/>
            <person name="Pries G."/>
            <person name="Saski C."/>
            <person name="Simmons J."/>
            <person name="Soderlund C."/>
            <person name="Nelson W."/>
            <person name="de la Bastide M."/>
            <person name="Spiegel L."/>
            <person name="Nascimento L."/>
            <person name="Huang E."/>
            <person name="Preston R."/>
            <person name="Zutavern T."/>
            <person name="Palmer L."/>
            <person name="O'Shaughnessy A."/>
            <person name="Dike S."/>
            <person name="McCombie W.R."/>
            <person name="Minx P."/>
            <person name="Cordum H."/>
            <person name="Wilson R."/>
            <person name="Jin W."/>
            <person name="Lee H.R."/>
            <person name="Jiang J."/>
            <person name="Jackson S."/>
        </authorList>
    </citation>
    <scope>NUCLEOTIDE SEQUENCE [LARGE SCALE GENOMIC DNA]</scope>
</reference>
<name>Q10MY0_ORYSJ</name>
<reference evidence="4" key="2">
    <citation type="submission" date="2006-06" db="EMBL/GenBank/DDBJ databases">
        <authorList>
            <person name="Buell R."/>
            <person name="Wing R.A."/>
            <person name="McCombie W.A."/>
            <person name="Ouyang S."/>
        </authorList>
    </citation>
    <scope>NUCLEOTIDE SEQUENCE</scope>
</reference>
<feature type="compositionally biased region" description="Acidic residues" evidence="2">
    <location>
        <begin position="1429"/>
        <end position="1441"/>
    </location>
</feature>
<feature type="region of interest" description="Disordered" evidence="2">
    <location>
        <begin position="1478"/>
        <end position="1497"/>
    </location>
</feature>
<dbReference type="PANTHER" id="PTHR46033:SF8">
    <property type="entry name" value="PROTEIN MAINTENANCE OF MERISTEMS-LIKE"/>
    <property type="match status" value="1"/>
</dbReference>
<keyword evidence="1" id="KW-0479">Metal-binding</keyword>
<evidence type="ECO:0000256" key="2">
    <source>
        <dbReference type="SAM" id="MobiDB-lite"/>
    </source>
</evidence>
<organism evidence="4">
    <name type="scientific">Oryza sativa subsp. japonica</name>
    <name type="common">Rice</name>
    <dbReference type="NCBI Taxonomy" id="39947"/>
    <lineage>
        <taxon>Eukaryota</taxon>
        <taxon>Viridiplantae</taxon>
        <taxon>Streptophyta</taxon>
        <taxon>Embryophyta</taxon>
        <taxon>Tracheophyta</taxon>
        <taxon>Spermatophyta</taxon>
        <taxon>Magnoliopsida</taxon>
        <taxon>Liliopsida</taxon>
        <taxon>Poales</taxon>
        <taxon>Poaceae</taxon>
        <taxon>BOP clade</taxon>
        <taxon>Oryzoideae</taxon>
        <taxon>Oryzeae</taxon>
        <taxon>Oryzinae</taxon>
        <taxon>Oryza</taxon>
        <taxon>Oryza sativa</taxon>
    </lineage>
</organism>
<evidence type="ECO:0000259" key="3">
    <source>
        <dbReference type="PROSITE" id="PS50966"/>
    </source>
</evidence>
<proteinExistence type="predicted"/>
<gene>
    <name evidence="4" type="ordered locus">LOC_Os03g18060</name>
</gene>
<keyword evidence="1" id="KW-0862">Zinc</keyword>
<protein>
    <submittedName>
        <fullName evidence="4">Transposon protein, putative, Mutator sub-class, expressed</fullName>
    </submittedName>
</protein>
<feature type="compositionally biased region" description="Basic and acidic residues" evidence="2">
    <location>
        <begin position="1527"/>
        <end position="1538"/>
    </location>
</feature>
<dbReference type="GO" id="GO:0008270">
    <property type="term" value="F:zinc ion binding"/>
    <property type="evidence" value="ECO:0007669"/>
    <property type="project" value="UniProtKB-KW"/>
</dbReference>